<reference evidence="1" key="1">
    <citation type="submission" date="2021-07" db="EMBL/GenBank/DDBJ databases">
        <title>Genomic diversity and antimicrobial resistance of Prevotella spp. isolated from chronic lung disease airways.</title>
        <authorList>
            <person name="Webb K.A."/>
            <person name="Olagoke O.S."/>
            <person name="Baird T."/>
            <person name="Neill J."/>
            <person name="Pham A."/>
            <person name="Wells T.J."/>
            <person name="Ramsay K.A."/>
            <person name="Bell S.C."/>
            <person name="Sarovich D.S."/>
            <person name="Price E.P."/>
        </authorList>
    </citation>
    <scope>NUCLEOTIDE SEQUENCE</scope>
    <source>
        <strain evidence="1">SCHI0047.S.3</strain>
    </source>
</reference>
<accession>A0AAW4NS37</accession>
<evidence type="ECO:0000313" key="2">
    <source>
        <dbReference type="Proteomes" id="UP001196873"/>
    </source>
</evidence>
<dbReference type="RefSeq" id="WP_044081245.1">
    <property type="nucleotide sequence ID" value="NZ_JAHXCR010000002.1"/>
</dbReference>
<proteinExistence type="predicted"/>
<organism evidence="1 2">
    <name type="scientific">Segatella salivae</name>
    <dbReference type="NCBI Taxonomy" id="228604"/>
    <lineage>
        <taxon>Bacteria</taxon>
        <taxon>Pseudomonadati</taxon>
        <taxon>Bacteroidota</taxon>
        <taxon>Bacteroidia</taxon>
        <taxon>Bacteroidales</taxon>
        <taxon>Prevotellaceae</taxon>
        <taxon>Segatella</taxon>
    </lineage>
</organism>
<name>A0AAW4NS37_9BACT</name>
<dbReference type="AlphaFoldDB" id="A0AAW4NS37"/>
<protein>
    <recommendedName>
        <fullName evidence="3">DUF4868 domain-containing protein</fullName>
    </recommendedName>
</protein>
<dbReference type="EMBL" id="JAHXRF010000032">
    <property type="protein sequence ID" value="MBW4866992.1"/>
    <property type="molecule type" value="Genomic_DNA"/>
</dbReference>
<comment type="caution">
    <text evidence="1">The sequence shown here is derived from an EMBL/GenBank/DDBJ whole genome shotgun (WGS) entry which is preliminary data.</text>
</comment>
<evidence type="ECO:0008006" key="3">
    <source>
        <dbReference type="Google" id="ProtNLM"/>
    </source>
</evidence>
<dbReference type="Proteomes" id="UP001196873">
    <property type="component" value="Unassembled WGS sequence"/>
</dbReference>
<sequence length="282" mass="32594">MSQFYALMSDNTVKYISLNEDVVNDIRNIFISGAARLKTAEMEEDEFNGDIMARKGENITYVNFFLPDDFSRIPDNQADMSEYNIEEDIPKSIFWYEEGRYLFQVFNKRNILKRKTVLKVEYGNSFAKMQEKAFVIEEKVNAIYEDGKFYFQSYTSANQIFPLLDFVTEATNGEIDSFGENENLEANAVRIKDIANVKTRRLIKVLSSTTNVSTFIGKSLRTKKSLLKKYGIKAQINNEGKLILPTHNVSELNRTLEFLNEDIFRGVITNSLYKSNSKKKDQ</sequence>
<gene>
    <name evidence="1" type="ORF">KZY68_13505</name>
</gene>
<evidence type="ECO:0000313" key="1">
    <source>
        <dbReference type="EMBL" id="MBW4866992.1"/>
    </source>
</evidence>